<dbReference type="NCBIfam" id="NF009386">
    <property type="entry name" value="PRK12745.1"/>
    <property type="match status" value="1"/>
</dbReference>
<dbReference type="InterPro" id="IPR036291">
    <property type="entry name" value="NAD(P)-bd_dom_sf"/>
</dbReference>
<comment type="similarity">
    <text evidence="1">Belongs to the short-chain dehydrogenases/reductases (SDR) family.</text>
</comment>
<dbReference type="InterPro" id="IPR002347">
    <property type="entry name" value="SDR_fam"/>
</dbReference>
<dbReference type="GO" id="GO:0016616">
    <property type="term" value="F:oxidoreductase activity, acting on the CH-OH group of donors, NAD or NADP as acceptor"/>
    <property type="evidence" value="ECO:0007669"/>
    <property type="project" value="TreeGrafter"/>
</dbReference>
<dbReference type="GO" id="GO:0008206">
    <property type="term" value="P:bile acid metabolic process"/>
    <property type="evidence" value="ECO:0007669"/>
    <property type="project" value="UniProtKB-ARBA"/>
</dbReference>
<dbReference type="Gene3D" id="3.40.50.720">
    <property type="entry name" value="NAD(P)-binding Rossmann-like Domain"/>
    <property type="match status" value="1"/>
</dbReference>
<dbReference type="FunFam" id="3.40.50.720:FF:000084">
    <property type="entry name" value="Short-chain dehydrogenase reductase"/>
    <property type="match status" value="1"/>
</dbReference>
<dbReference type="RefSeq" id="WP_130432928.1">
    <property type="nucleotide sequence ID" value="NZ_SGXF01000001.1"/>
</dbReference>
<dbReference type="GO" id="GO:0030497">
    <property type="term" value="P:fatty acid elongation"/>
    <property type="evidence" value="ECO:0007669"/>
    <property type="project" value="TreeGrafter"/>
</dbReference>
<evidence type="ECO:0000256" key="1">
    <source>
        <dbReference type="ARBA" id="ARBA00006484"/>
    </source>
</evidence>
<name>A0A4Q7PQA1_9FIRM</name>
<evidence type="ECO:0000256" key="2">
    <source>
        <dbReference type="ARBA" id="ARBA00023002"/>
    </source>
</evidence>
<reference evidence="3 4" key="1">
    <citation type="submission" date="2019-02" db="EMBL/GenBank/DDBJ databases">
        <title>Genomic Encyclopedia of Type Strains, Phase IV (KMG-IV): sequencing the most valuable type-strain genomes for metagenomic binning, comparative biology and taxonomic classification.</title>
        <authorList>
            <person name="Goeker M."/>
        </authorList>
    </citation>
    <scope>NUCLEOTIDE SEQUENCE [LARGE SCALE GENOMIC DNA]</scope>
    <source>
        <strain evidence="3 4">DSM 29486</strain>
    </source>
</reference>
<dbReference type="PANTHER" id="PTHR42760">
    <property type="entry name" value="SHORT-CHAIN DEHYDROGENASES/REDUCTASES FAMILY MEMBER"/>
    <property type="match status" value="1"/>
</dbReference>
<comment type="caution">
    <text evidence="3">The sequence shown here is derived from an EMBL/GenBank/DDBJ whole genome shotgun (WGS) entry which is preliminary data.</text>
</comment>
<organism evidence="3 4">
    <name type="scientific">Cuneatibacter caecimuris</name>
    <dbReference type="NCBI Taxonomy" id="1796618"/>
    <lineage>
        <taxon>Bacteria</taxon>
        <taxon>Bacillati</taxon>
        <taxon>Bacillota</taxon>
        <taxon>Clostridia</taxon>
        <taxon>Lachnospirales</taxon>
        <taxon>Lachnospiraceae</taxon>
        <taxon>Cuneatibacter</taxon>
    </lineage>
</organism>
<gene>
    <name evidence="3" type="ORF">EV209_0615</name>
</gene>
<dbReference type="AlphaFoldDB" id="A0A4Q7PQA1"/>
<accession>A0A4Q7PQA1</accession>
<dbReference type="Pfam" id="PF13561">
    <property type="entry name" value="adh_short_C2"/>
    <property type="match status" value="1"/>
</dbReference>
<dbReference type="Proteomes" id="UP000292927">
    <property type="component" value="Unassembled WGS sequence"/>
</dbReference>
<dbReference type="PROSITE" id="PS00061">
    <property type="entry name" value="ADH_SHORT"/>
    <property type="match status" value="1"/>
</dbReference>
<dbReference type="PRINTS" id="PR00081">
    <property type="entry name" value="GDHRDH"/>
</dbReference>
<sequence>MTEKVAVVTGARRGIGLGIAKRFLQEGYQVLLAAASPESAAEELVGQLNEQYGREESRPALYLQCDISLEEDRKNLFAFVQEHYGRMDALVNNAGVAPNVRLDLLDTTPESFERLVRINLEGTFFMCQGGANLMLRQLREGLEDFRPRIVNISSMSAYTSSTNRGEYCVTKAGISMVTQLFADRLAEAGIGVFEVRPGIIATDMTEKVHEKYAKLIEEGVTPIRRFGRPEDVADCVWAAAGGLLDFATGQVLNADGGFHIRRL</sequence>
<evidence type="ECO:0000313" key="4">
    <source>
        <dbReference type="Proteomes" id="UP000292927"/>
    </source>
</evidence>
<keyword evidence="2" id="KW-0560">Oxidoreductase</keyword>
<dbReference type="InterPro" id="IPR020904">
    <property type="entry name" value="Sc_DH/Rdtase_CS"/>
</dbReference>
<dbReference type="PANTHER" id="PTHR42760:SF123">
    <property type="entry name" value="OXIDOREDUCTASE"/>
    <property type="match status" value="1"/>
</dbReference>
<dbReference type="OrthoDB" id="9803333at2"/>
<dbReference type="EMBL" id="SGXF01000001">
    <property type="protein sequence ID" value="RZT02496.1"/>
    <property type="molecule type" value="Genomic_DNA"/>
</dbReference>
<evidence type="ECO:0000313" key="3">
    <source>
        <dbReference type="EMBL" id="RZT02496.1"/>
    </source>
</evidence>
<dbReference type="SUPFAM" id="SSF51735">
    <property type="entry name" value="NAD(P)-binding Rossmann-fold domains"/>
    <property type="match status" value="1"/>
</dbReference>
<protein>
    <submittedName>
        <fullName evidence="3">NAD(P)-dependent dehydrogenase (Short-subunit alcohol dehydrogenase family)</fullName>
    </submittedName>
</protein>
<proteinExistence type="inferred from homology"/>
<keyword evidence="4" id="KW-1185">Reference proteome</keyword>
<dbReference type="PRINTS" id="PR00080">
    <property type="entry name" value="SDRFAMILY"/>
</dbReference>